<dbReference type="PANTHER" id="PTHR22812">
    <property type="entry name" value="CHROMOBOX PROTEIN"/>
    <property type="match status" value="1"/>
</dbReference>
<feature type="compositionally biased region" description="Polar residues" evidence="3">
    <location>
        <begin position="46"/>
        <end position="63"/>
    </location>
</feature>
<sequence length="478" mass="54143">MEGIPAHLHPIIRANSTEVRNIEDFRRVLIDLEPGIRDVKGFAPHTNRTTTHMRSSQVNNASTLHAKDNRTNSQSRRENKGSPKTPCRCGAMHWYADCPHKRKTAEVNQAQKAPPATFPNNIPIGQQGKWKPWSHNTKEAKATEINTVQVQSRRNPKRQSRARILDAPATKPTENTDTLEKTKPRITPTFALARFDAKGICHPICIDTGSSISCIDADYARRYLPETKVTPTSNLRLMGVGTNMTSGSLTTTLSFVTTNPEKDYEVRVTLYIVPRLNTKILLGNDYLVPLNPTINFEENWMKFAENPLRIMITNRRVSLEPQEARTARTRQVFTVQPGHQATIPVLLYPEVEAEMYCIEASQPLKDVYVARSVAHTDSNNHFAMVTNFGKNAVKIPTGEDLEYEVDHIKDHRKSKQHGMQYLVSWLNYPPEEDSWEPAENLTGAQDAIREYWKKEEGRTPQPLPLNARSARLQARNAA</sequence>
<dbReference type="GO" id="GO:0006338">
    <property type="term" value="P:chromatin remodeling"/>
    <property type="evidence" value="ECO:0007669"/>
    <property type="project" value="UniProtKB-ARBA"/>
</dbReference>
<accession>A0A8H3YBY2</accession>
<feature type="domain" description="Chromo" evidence="4">
    <location>
        <begin position="403"/>
        <end position="463"/>
    </location>
</feature>
<dbReference type="OrthoDB" id="2595244at2759"/>
<organism evidence="5 6">
    <name type="scientific">Naganishia liquefaciens</name>
    <dbReference type="NCBI Taxonomy" id="104408"/>
    <lineage>
        <taxon>Eukaryota</taxon>
        <taxon>Fungi</taxon>
        <taxon>Dikarya</taxon>
        <taxon>Basidiomycota</taxon>
        <taxon>Agaricomycotina</taxon>
        <taxon>Tremellomycetes</taxon>
        <taxon>Filobasidiales</taxon>
        <taxon>Filobasidiaceae</taxon>
        <taxon>Naganishia</taxon>
    </lineage>
</organism>
<gene>
    <name evidence="5" type="ORF">NliqN6_0156</name>
</gene>
<dbReference type="Gene3D" id="2.40.70.10">
    <property type="entry name" value="Acid Proteases"/>
    <property type="match status" value="1"/>
</dbReference>
<dbReference type="GO" id="GO:0005634">
    <property type="term" value="C:nucleus"/>
    <property type="evidence" value="ECO:0007669"/>
    <property type="project" value="UniProtKB-SubCell"/>
</dbReference>
<dbReference type="EMBL" id="BLZA01000002">
    <property type="protein sequence ID" value="GHJ83754.1"/>
    <property type="molecule type" value="Genomic_DNA"/>
</dbReference>
<dbReference type="CDD" id="cd00303">
    <property type="entry name" value="retropepsin_like"/>
    <property type="match status" value="1"/>
</dbReference>
<evidence type="ECO:0000256" key="2">
    <source>
        <dbReference type="ARBA" id="ARBA00023242"/>
    </source>
</evidence>
<name>A0A8H3YBY2_9TREE</name>
<keyword evidence="6" id="KW-1185">Reference proteome</keyword>
<evidence type="ECO:0000313" key="6">
    <source>
        <dbReference type="Proteomes" id="UP000620104"/>
    </source>
</evidence>
<evidence type="ECO:0000256" key="3">
    <source>
        <dbReference type="SAM" id="MobiDB-lite"/>
    </source>
</evidence>
<proteinExistence type="predicted"/>
<dbReference type="SUPFAM" id="SSF50630">
    <property type="entry name" value="Acid proteases"/>
    <property type="match status" value="1"/>
</dbReference>
<dbReference type="Gene3D" id="2.40.50.40">
    <property type="match status" value="1"/>
</dbReference>
<evidence type="ECO:0000259" key="4">
    <source>
        <dbReference type="PROSITE" id="PS50013"/>
    </source>
</evidence>
<dbReference type="InterPro" id="IPR021109">
    <property type="entry name" value="Peptidase_aspartic_dom_sf"/>
</dbReference>
<dbReference type="InterPro" id="IPR016197">
    <property type="entry name" value="Chromo-like_dom_sf"/>
</dbReference>
<dbReference type="InterPro" id="IPR051219">
    <property type="entry name" value="Heterochromatin_chromo-domain"/>
</dbReference>
<dbReference type="SMART" id="SM00298">
    <property type="entry name" value="CHROMO"/>
    <property type="match status" value="1"/>
</dbReference>
<feature type="region of interest" description="Disordered" evidence="3">
    <location>
        <begin position="455"/>
        <end position="478"/>
    </location>
</feature>
<feature type="region of interest" description="Disordered" evidence="3">
    <location>
        <begin position="113"/>
        <end position="132"/>
    </location>
</feature>
<feature type="region of interest" description="Disordered" evidence="3">
    <location>
        <begin position="41"/>
        <end position="85"/>
    </location>
</feature>
<keyword evidence="2" id="KW-0539">Nucleus</keyword>
<dbReference type="Pfam" id="PF00385">
    <property type="entry name" value="Chromo"/>
    <property type="match status" value="1"/>
</dbReference>
<comment type="subcellular location">
    <subcellularLocation>
        <location evidence="1">Nucleus</location>
    </subcellularLocation>
</comment>
<comment type="caution">
    <text evidence="5">The sequence shown here is derived from an EMBL/GenBank/DDBJ whole genome shotgun (WGS) entry which is preliminary data.</text>
</comment>
<evidence type="ECO:0000256" key="1">
    <source>
        <dbReference type="ARBA" id="ARBA00004123"/>
    </source>
</evidence>
<reference evidence="5" key="1">
    <citation type="submission" date="2020-07" db="EMBL/GenBank/DDBJ databases">
        <title>Draft Genome Sequence of a Deep-Sea Yeast, Naganishia (Cryptococcus) liquefaciens strain N6.</title>
        <authorList>
            <person name="Han Y.W."/>
            <person name="Kajitani R."/>
            <person name="Morimoto H."/>
            <person name="Parhat M."/>
            <person name="Tsubouchi H."/>
            <person name="Bakenova O."/>
            <person name="Ogata M."/>
            <person name="Argunhan B."/>
            <person name="Aoki R."/>
            <person name="Kajiwara S."/>
            <person name="Itoh T."/>
            <person name="Iwasaki H."/>
        </authorList>
    </citation>
    <scope>NUCLEOTIDE SEQUENCE</scope>
    <source>
        <strain evidence="5">N6</strain>
    </source>
</reference>
<evidence type="ECO:0000313" key="5">
    <source>
        <dbReference type="EMBL" id="GHJ83754.1"/>
    </source>
</evidence>
<dbReference type="Proteomes" id="UP000620104">
    <property type="component" value="Unassembled WGS sequence"/>
</dbReference>
<dbReference type="CDD" id="cd00024">
    <property type="entry name" value="CD_CSD"/>
    <property type="match status" value="1"/>
</dbReference>
<dbReference type="InterPro" id="IPR000953">
    <property type="entry name" value="Chromo/chromo_shadow_dom"/>
</dbReference>
<dbReference type="InterPro" id="IPR023780">
    <property type="entry name" value="Chromo_domain"/>
</dbReference>
<dbReference type="PROSITE" id="PS50013">
    <property type="entry name" value="CHROMO_2"/>
    <property type="match status" value="1"/>
</dbReference>
<dbReference type="SUPFAM" id="SSF54160">
    <property type="entry name" value="Chromo domain-like"/>
    <property type="match status" value="1"/>
</dbReference>
<dbReference type="AlphaFoldDB" id="A0A8H3YBY2"/>
<feature type="compositionally biased region" description="Basic and acidic residues" evidence="3">
    <location>
        <begin position="65"/>
        <end position="81"/>
    </location>
</feature>
<protein>
    <recommendedName>
        <fullName evidence="4">Chromo domain-containing protein</fullName>
    </recommendedName>
</protein>